<organism evidence="2 3">
    <name type="scientific">Paraphaeosphaeria minitans</name>
    <dbReference type="NCBI Taxonomy" id="565426"/>
    <lineage>
        <taxon>Eukaryota</taxon>
        <taxon>Fungi</taxon>
        <taxon>Dikarya</taxon>
        <taxon>Ascomycota</taxon>
        <taxon>Pezizomycotina</taxon>
        <taxon>Dothideomycetes</taxon>
        <taxon>Pleosporomycetidae</taxon>
        <taxon>Pleosporales</taxon>
        <taxon>Massarineae</taxon>
        <taxon>Didymosphaeriaceae</taxon>
        <taxon>Paraphaeosphaeria</taxon>
    </lineage>
</organism>
<feature type="region of interest" description="Disordered" evidence="1">
    <location>
        <begin position="308"/>
        <end position="415"/>
    </location>
</feature>
<name>A0A9P6GAH1_9PLEO</name>
<feature type="compositionally biased region" description="Basic and acidic residues" evidence="1">
    <location>
        <begin position="398"/>
        <end position="413"/>
    </location>
</feature>
<feature type="region of interest" description="Disordered" evidence="1">
    <location>
        <begin position="808"/>
        <end position="827"/>
    </location>
</feature>
<evidence type="ECO:0000313" key="2">
    <source>
        <dbReference type="EMBL" id="KAF9732152.1"/>
    </source>
</evidence>
<accession>A0A9P6GAH1</accession>
<reference evidence="2" key="1">
    <citation type="journal article" date="2020" name="Mol. Plant Microbe Interact.">
        <title>Genome Sequence of the Biocontrol Agent Coniothyrium minitans strain Conio (IMI 134523).</title>
        <authorList>
            <person name="Patel D."/>
            <person name="Shittu T.A."/>
            <person name="Baroncelli R."/>
            <person name="Muthumeenakshi S."/>
            <person name="Osborne T.H."/>
            <person name="Janganan T.K."/>
            <person name="Sreenivasaprasad S."/>
        </authorList>
    </citation>
    <scope>NUCLEOTIDE SEQUENCE</scope>
    <source>
        <strain evidence="2">Conio</strain>
    </source>
</reference>
<feature type="compositionally biased region" description="Polar residues" evidence="1">
    <location>
        <begin position="333"/>
        <end position="348"/>
    </location>
</feature>
<proteinExistence type="predicted"/>
<dbReference type="Proteomes" id="UP000756921">
    <property type="component" value="Unassembled WGS sequence"/>
</dbReference>
<sequence length="943" mass="105648">MDASRQFRKRPQSVINPTSRRAPMYEHRRIYSTGDTEEAGTSNKSHRKASTQGSTAFADFDFFDDEPRPSITGVSHSDAPLLGLPWEETSVNSQRADERGYGSLNGNKPPILRKATTLDTPPRPSFPAYIDTSKLIWEKLTHPSGSPVLKREFMLKDQEPTSLALSNKLEVENAITAKETDTARRSAETRARDQFKASKDILPGIRDHNLVVLEEPTVSVAKHVAGPGHIEEYHPKPKVVAIGKDKDVQDAQSRRHSANDHSDRRQEAHNAAQNFQIRRKSLPANTKPPVSPATTLEATREWLKSLADEESEKWSKDSVVHTSEGSEDIPSATEDSVSYPQSGSTRLEVSSRERPQSKAPQSDKTIAKKTATTTQSRNVRPGTPGPTSRPASPPLHRNVAENRKPLERQDRDSSTLYETSCWTEKSYLKTLLKGPVLQFRVEPHGEPFLNNVSKEMLEHFCGEKHVDRLIRDYSLRPEQRRDTDGEETVLVFPEGLVDATAIMRVARYMRRCCMRTTTLTKPYFQLHAPPSLEANIETIRACNMFGLYADARRLQYFLTVKKIPGGKLTMEDVETIWEGYNGGLRDSAYTDALLTHLVYNVLGSDSIDREEIMILLGQEEFAELRELISMELGIKKRAAESRDMFQMRKESERQDKANQKNGKGKQLSKLEKIRKSRGPMVQGRLLRVLSYDALLEPDLTAGIRYKTRPGLGRRSTLTPDLTDRSVEKELDSAGTLYQKALKEIKESGTAAERLETMLEGLSDVEEETAVALRFAPGRPTAPTVSPEERRVQDLEDMHGMIPRKIHEPSRTAMGGTRSSGDDNSSDINPFGNQGKVMSPRIAASAILDTQPKANIRPVDTQRTYVYATSRASTGLGINVGRIQPGSSIANVNHARSITTTVDPYALRSRTDPWWGTLGHSPPLAEKKSRSKLKQMWDEVRNFL</sequence>
<comment type="caution">
    <text evidence="2">The sequence shown here is derived from an EMBL/GenBank/DDBJ whole genome shotgun (WGS) entry which is preliminary data.</text>
</comment>
<feature type="compositionally biased region" description="Basic and acidic residues" evidence="1">
    <location>
        <begin position="645"/>
        <end position="658"/>
    </location>
</feature>
<gene>
    <name evidence="2" type="ORF">PMIN01_10081</name>
</gene>
<evidence type="ECO:0000256" key="1">
    <source>
        <dbReference type="SAM" id="MobiDB-lite"/>
    </source>
</evidence>
<feature type="compositionally biased region" description="Polar residues" evidence="1">
    <location>
        <begin position="816"/>
        <end position="827"/>
    </location>
</feature>
<feature type="region of interest" description="Disordered" evidence="1">
    <location>
        <begin position="93"/>
        <end position="124"/>
    </location>
</feature>
<feature type="compositionally biased region" description="Basic residues" evidence="1">
    <location>
        <begin position="1"/>
        <end position="11"/>
    </location>
</feature>
<protein>
    <submittedName>
        <fullName evidence="2">Uncharacterized protein</fullName>
    </submittedName>
</protein>
<keyword evidence="3" id="KW-1185">Reference proteome</keyword>
<feature type="compositionally biased region" description="Basic and acidic residues" evidence="1">
    <location>
        <begin position="308"/>
        <end position="319"/>
    </location>
</feature>
<dbReference type="EMBL" id="WJXW01000011">
    <property type="protein sequence ID" value="KAF9732152.1"/>
    <property type="molecule type" value="Genomic_DNA"/>
</dbReference>
<evidence type="ECO:0000313" key="3">
    <source>
        <dbReference type="Proteomes" id="UP000756921"/>
    </source>
</evidence>
<feature type="region of interest" description="Disordered" evidence="1">
    <location>
        <begin position="246"/>
        <end position="295"/>
    </location>
</feature>
<feature type="compositionally biased region" description="Basic and acidic residues" evidence="1">
    <location>
        <begin position="246"/>
        <end position="268"/>
    </location>
</feature>
<feature type="region of interest" description="Disordered" evidence="1">
    <location>
        <begin position="1"/>
        <end position="52"/>
    </location>
</feature>
<dbReference type="OrthoDB" id="3796468at2759"/>
<feature type="region of interest" description="Disordered" evidence="1">
    <location>
        <begin position="645"/>
        <end position="666"/>
    </location>
</feature>
<dbReference type="AlphaFoldDB" id="A0A9P6GAH1"/>